<reference evidence="2" key="1">
    <citation type="journal article" date="2021" name="PeerJ">
        <title>Extensive microbial diversity within the chicken gut microbiome revealed by metagenomics and culture.</title>
        <authorList>
            <person name="Gilroy R."/>
            <person name="Ravi A."/>
            <person name="Getino M."/>
            <person name="Pursley I."/>
            <person name="Horton D.L."/>
            <person name="Alikhan N.F."/>
            <person name="Baker D."/>
            <person name="Gharbi K."/>
            <person name="Hall N."/>
            <person name="Watson M."/>
            <person name="Adriaenssens E.M."/>
            <person name="Foster-Nyarko E."/>
            <person name="Jarju S."/>
            <person name="Secka A."/>
            <person name="Antonio M."/>
            <person name="Oren A."/>
            <person name="Chaudhuri R.R."/>
            <person name="La Ragione R."/>
            <person name="Hildebrand F."/>
            <person name="Pallen M.J."/>
        </authorList>
    </citation>
    <scope>NUCLEOTIDE SEQUENCE</scope>
    <source>
        <strain evidence="2">ChiW4-1371</strain>
    </source>
</reference>
<sequence>MKYIIMSLLITLFCINFSFAQNGPTSREIISGSSSSGSSFSSSYKEIRSRTARDAKLNKLDNDINYYRSKDNNAARQKEIELQREKSKIINIK</sequence>
<organism evidence="2 3">
    <name type="scientific">Candidatus Mucispirillum faecigallinarum</name>
    <dbReference type="NCBI Taxonomy" id="2838699"/>
    <lineage>
        <taxon>Bacteria</taxon>
        <taxon>Pseudomonadati</taxon>
        <taxon>Deferribacterota</taxon>
        <taxon>Deferribacteres</taxon>
        <taxon>Deferribacterales</taxon>
        <taxon>Mucispirillaceae</taxon>
        <taxon>Mucispirillum</taxon>
    </lineage>
</organism>
<accession>A0A9D2GTA7</accession>
<gene>
    <name evidence="2" type="ORF">H9804_02705</name>
</gene>
<evidence type="ECO:0008006" key="4">
    <source>
        <dbReference type="Google" id="ProtNLM"/>
    </source>
</evidence>
<proteinExistence type="predicted"/>
<protein>
    <recommendedName>
        <fullName evidence="4">Secreted protein</fullName>
    </recommendedName>
</protein>
<feature type="chain" id="PRO_5038876510" description="Secreted protein" evidence="1">
    <location>
        <begin position="21"/>
        <end position="93"/>
    </location>
</feature>
<comment type="caution">
    <text evidence="2">The sequence shown here is derived from an EMBL/GenBank/DDBJ whole genome shotgun (WGS) entry which is preliminary data.</text>
</comment>
<dbReference type="EMBL" id="DXAQ01000037">
    <property type="protein sequence ID" value="HIZ88831.1"/>
    <property type="molecule type" value="Genomic_DNA"/>
</dbReference>
<evidence type="ECO:0000313" key="2">
    <source>
        <dbReference type="EMBL" id="HIZ88831.1"/>
    </source>
</evidence>
<keyword evidence="1" id="KW-0732">Signal</keyword>
<feature type="signal peptide" evidence="1">
    <location>
        <begin position="1"/>
        <end position="20"/>
    </location>
</feature>
<dbReference type="AlphaFoldDB" id="A0A9D2GTA7"/>
<evidence type="ECO:0000256" key="1">
    <source>
        <dbReference type="SAM" id="SignalP"/>
    </source>
</evidence>
<evidence type="ECO:0000313" key="3">
    <source>
        <dbReference type="Proteomes" id="UP000824176"/>
    </source>
</evidence>
<name>A0A9D2GTA7_9BACT</name>
<dbReference type="Proteomes" id="UP000824176">
    <property type="component" value="Unassembled WGS sequence"/>
</dbReference>
<reference evidence="2" key="2">
    <citation type="submission" date="2021-04" db="EMBL/GenBank/DDBJ databases">
        <authorList>
            <person name="Gilroy R."/>
        </authorList>
    </citation>
    <scope>NUCLEOTIDE SEQUENCE</scope>
    <source>
        <strain evidence="2">ChiW4-1371</strain>
    </source>
</reference>